<evidence type="ECO:0000256" key="4">
    <source>
        <dbReference type="ARBA" id="ARBA00012867"/>
    </source>
</evidence>
<reference evidence="13 14" key="1">
    <citation type="submission" date="2015-04" db="EMBL/GenBank/DDBJ databases">
        <title>Lasius niger genome sequencing.</title>
        <authorList>
            <person name="Konorov E.A."/>
            <person name="Nikitin M.A."/>
            <person name="Kirill M.V."/>
            <person name="Chang P."/>
        </authorList>
    </citation>
    <scope>NUCLEOTIDE SEQUENCE [LARGE SCALE GENOMIC DNA]</scope>
    <source>
        <tissue evidence="13">Whole</tissue>
    </source>
</reference>
<keyword evidence="7 11" id="KW-0560">Oxidoreductase</keyword>
<evidence type="ECO:0000256" key="6">
    <source>
        <dbReference type="ARBA" id="ARBA00022827"/>
    </source>
</evidence>
<keyword evidence="8 11" id="KW-0350">Heme biosynthesis</keyword>
<keyword evidence="14" id="KW-1185">Reference proteome</keyword>
<dbReference type="NCBIfam" id="TIGR00562">
    <property type="entry name" value="proto_IX_ox"/>
    <property type="match status" value="1"/>
</dbReference>
<organism evidence="13 14">
    <name type="scientific">Lasius niger</name>
    <name type="common">Black garden ant</name>
    <dbReference type="NCBI Taxonomy" id="67767"/>
    <lineage>
        <taxon>Eukaryota</taxon>
        <taxon>Metazoa</taxon>
        <taxon>Ecdysozoa</taxon>
        <taxon>Arthropoda</taxon>
        <taxon>Hexapoda</taxon>
        <taxon>Insecta</taxon>
        <taxon>Pterygota</taxon>
        <taxon>Neoptera</taxon>
        <taxon>Endopterygota</taxon>
        <taxon>Hymenoptera</taxon>
        <taxon>Apocrita</taxon>
        <taxon>Aculeata</taxon>
        <taxon>Formicoidea</taxon>
        <taxon>Formicidae</taxon>
        <taxon>Formicinae</taxon>
        <taxon>Lasius</taxon>
        <taxon>Lasius</taxon>
    </lineage>
</organism>
<dbReference type="EMBL" id="LBMM01000784">
    <property type="protein sequence ID" value="KMQ97507.1"/>
    <property type="molecule type" value="Genomic_DNA"/>
</dbReference>
<dbReference type="FunFam" id="3.50.50.60:FF:000193">
    <property type="entry name" value="Protoporphyrinogen oxidase"/>
    <property type="match status" value="1"/>
</dbReference>
<evidence type="ECO:0000256" key="10">
    <source>
        <dbReference type="ARBA" id="ARBA00047554"/>
    </source>
</evidence>
<dbReference type="InterPro" id="IPR002937">
    <property type="entry name" value="Amino_oxidase"/>
</dbReference>
<dbReference type="GO" id="GO:0006782">
    <property type="term" value="P:protoporphyrinogen IX biosynthetic process"/>
    <property type="evidence" value="ECO:0007669"/>
    <property type="project" value="UniProtKB-UniRule"/>
</dbReference>
<dbReference type="Gene3D" id="3.50.50.60">
    <property type="entry name" value="FAD/NAD(P)-binding domain"/>
    <property type="match status" value="1"/>
</dbReference>
<feature type="domain" description="Amine oxidase" evidence="12">
    <location>
        <begin position="9"/>
        <end position="476"/>
    </location>
</feature>
<keyword evidence="6 11" id="KW-0274">FAD</keyword>
<comment type="cofactor">
    <cofactor evidence="11">
        <name>FAD</name>
        <dbReference type="ChEBI" id="CHEBI:57692"/>
    </cofactor>
    <text evidence="11">Binds 1 FAD per subunit.</text>
</comment>
<gene>
    <name evidence="13" type="ORF">RF55_2148</name>
</gene>
<dbReference type="GO" id="GO:0005743">
    <property type="term" value="C:mitochondrial inner membrane"/>
    <property type="evidence" value="ECO:0007669"/>
    <property type="project" value="UniProtKB-SubCell"/>
</dbReference>
<dbReference type="PaxDb" id="67767-A0A0J7L3P6"/>
<dbReference type="SUPFAM" id="SSF54373">
    <property type="entry name" value="FAD-linked reductases, C-terminal domain"/>
    <property type="match status" value="1"/>
</dbReference>
<dbReference type="STRING" id="67767.A0A0J7L3P6"/>
<evidence type="ECO:0000313" key="14">
    <source>
        <dbReference type="Proteomes" id="UP000036403"/>
    </source>
</evidence>
<dbReference type="PANTHER" id="PTHR42923">
    <property type="entry name" value="PROTOPORPHYRINOGEN OXIDASE"/>
    <property type="match status" value="1"/>
</dbReference>
<dbReference type="Pfam" id="PF01593">
    <property type="entry name" value="Amino_oxidase"/>
    <property type="match status" value="1"/>
</dbReference>
<comment type="catalytic activity">
    <reaction evidence="10 11">
        <text>protoporphyrinogen IX + 3 O2 = protoporphyrin IX + 3 H2O2</text>
        <dbReference type="Rhea" id="RHEA:25576"/>
        <dbReference type="ChEBI" id="CHEBI:15379"/>
        <dbReference type="ChEBI" id="CHEBI:16240"/>
        <dbReference type="ChEBI" id="CHEBI:57306"/>
        <dbReference type="ChEBI" id="CHEBI:57307"/>
        <dbReference type="EC" id="1.3.3.4"/>
    </reaction>
</comment>
<comment type="function">
    <text evidence="1 11">Catalyzes the 6-electron oxidation of protoporphyrinogen-IX to form protoporphyrin-IX.</text>
</comment>
<evidence type="ECO:0000259" key="12">
    <source>
        <dbReference type="Pfam" id="PF01593"/>
    </source>
</evidence>
<comment type="subcellular location">
    <subcellularLocation>
        <location evidence="11">Mitochondrion inner membrane</location>
    </subcellularLocation>
</comment>
<evidence type="ECO:0000256" key="11">
    <source>
        <dbReference type="RuleBase" id="RU367069"/>
    </source>
</evidence>
<evidence type="ECO:0000313" key="13">
    <source>
        <dbReference type="EMBL" id="KMQ97507.1"/>
    </source>
</evidence>
<evidence type="ECO:0000256" key="3">
    <source>
        <dbReference type="ARBA" id="ARBA00010551"/>
    </source>
</evidence>
<dbReference type="InterPro" id="IPR036188">
    <property type="entry name" value="FAD/NAD-bd_sf"/>
</dbReference>
<dbReference type="PANTHER" id="PTHR42923:SF3">
    <property type="entry name" value="PROTOPORPHYRINOGEN OXIDASE"/>
    <property type="match status" value="1"/>
</dbReference>
<keyword evidence="5 11" id="KW-0285">Flavoprotein</keyword>
<evidence type="ECO:0000256" key="8">
    <source>
        <dbReference type="ARBA" id="ARBA00023133"/>
    </source>
</evidence>
<comment type="similarity">
    <text evidence="3 11">Belongs to the protoporphyrinogen/coproporphyrinogen oxidase family. Protoporphyrinogen oxidase subfamily.</text>
</comment>
<evidence type="ECO:0000256" key="9">
    <source>
        <dbReference type="ARBA" id="ARBA00023244"/>
    </source>
</evidence>
<dbReference type="AlphaFoldDB" id="A0A0J7L3P6"/>
<dbReference type="InterPro" id="IPR004572">
    <property type="entry name" value="Protoporphyrinogen_oxidase"/>
</dbReference>
<dbReference type="UniPathway" id="UPA00251">
    <property type="reaction ID" value="UER00324"/>
</dbReference>
<proteinExistence type="inferred from homology"/>
<dbReference type="OrthoDB" id="419752at2759"/>
<keyword evidence="9 11" id="KW-0627">Porphyrin biosynthesis</keyword>
<dbReference type="SUPFAM" id="SSF51905">
    <property type="entry name" value="FAD/NAD(P)-binding domain"/>
    <property type="match status" value="1"/>
</dbReference>
<comment type="pathway">
    <text evidence="2 11">Porphyrin-containing compound metabolism; protoporphyrin-IX biosynthesis; protoporphyrin-IX from protoporphyrinogen-IX: step 1/1.</text>
</comment>
<comment type="caution">
    <text evidence="13">The sequence shown here is derived from an EMBL/GenBank/DDBJ whole genome shotgun (WGS) entry which is preliminary data.</text>
</comment>
<protein>
    <recommendedName>
        <fullName evidence="4 11">Protoporphyrinogen oxidase</fullName>
        <ecNumber evidence="4 11">1.3.3.4</ecNumber>
    </recommendedName>
</protein>
<dbReference type="Proteomes" id="UP000036403">
    <property type="component" value="Unassembled WGS sequence"/>
</dbReference>
<sequence length="478" mass="52579">MTIVLGGGISGLSAAYYAANNARNSAVILLEASSRVGGWIRSIKSPTGAIFEQGPRTVRPVGLAGRNTLNLVEDLKLSNKIIPIGSSHPTTRNRLIYADETLHLLPVSLKGIFKTISLLDRPLINCLWTDLRAPRISKEDESIYNFVQRRLGQDIADNIISPMICGICAGDARKISVNFLFKSLFEAEQKYGSIVKGILANRLKNIFSKSKDDAVKEDNESTSLSFTLADRARKEHWALWGLQGGLEQLPQALANNLRKRGVRIQTEAKCQKLTFKSNRVELLINGNIQECSRVISSLPAKNLAELVREQHPTLSAELEAIPTVTVGVVNFEFQGDVLPLQAFGFLVPPKENLPLLGVIFDSCVFPQKSSTVLTVMMGGAWFEKYFGANPSEDYLLTTAIDHTKDILRIEEEPVAHNVAVLKDCIPQHVVGHTQRVKRIHEYISAHHIPLGLCGSSYQGVGLNDVILSAKQAVCDIVQ</sequence>
<name>A0A0J7L3P6_LASNI</name>
<evidence type="ECO:0000256" key="7">
    <source>
        <dbReference type="ARBA" id="ARBA00023002"/>
    </source>
</evidence>
<evidence type="ECO:0000256" key="1">
    <source>
        <dbReference type="ARBA" id="ARBA00002600"/>
    </source>
</evidence>
<accession>A0A0J7L3P6</accession>
<dbReference type="EC" id="1.3.3.4" evidence="4 11"/>
<dbReference type="InterPro" id="IPR050464">
    <property type="entry name" value="Zeta_carotene_desat/Oxidored"/>
</dbReference>
<dbReference type="GO" id="GO:0004729">
    <property type="term" value="F:oxygen-dependent protoporphyrinogen oxidase activity"/>
    <property type="evidence" value="ECO:0007669"/>
    <property type="project" value="UniProtKB-UniRule"/>
</dbReference>
<evidence type="ECO:0000256" key="5">
    <source>
        <dbReference type="ARBA" id="ARBA00022630"/>
    </source>
</evidence>
<evidence type="ECO:0000256" key="2">
    <source>
        <dbReference type="ARBA" id="ARBA00005073"/>
    </source>
</evidence>